<evidence type="ECO:0000256" key="1">
    <source>
        <dbReference type="ARBA" id="ARBA00004496"/>
    </source>
</evidence>
<keyword evidence="10" id="KW-1185">Reference proteome</keyword>
<evidence type="ECO:0000259" key="8">
    <source>
        <dbReference type="SMART" id="SM00226"/>
    </source>
</evidence>
<dbReference type="Pfam" id="PF01451">
    <property type="entry name" value="LMWPc"/>
    <property type="match status" value="1"/>
</dbReference>
<dbReference type="InterPro" id="IPR002115">
    <property type="entry name" value="Tyr_Pase_low_mol_wt_mml"/>
</dbReference>
<dbReference type="Gene3D" id="3.40.50.2300">
    <property type="match status" value="1"/>
</dbReference>
<evidence type="ECO:0000256" key="2">
    <source>
        <dbReference type="ARBA" id="ARBA00011063"/>
    </source>
</evidence>
<dbReference type="InterPro" id="IPR036196">
    <property type="entry name" value="Ptyr_pPase_sf"/>
</dbReference>
<dbReference type="EMBL" id="QCYY01002922">
    <property type="protein sequence ID" value="ROT66518.1"/>
    <property type="molecule type" value="Genomic_DNA"/>
</dbReference>
<evidence type="ECO:0000256" key="4">
    <source>
        <dbReference type="ARBA" id="ARBA00022801"/>
    </source>
</evidence>
<keyword evidence="5 7" id="KW-0904">Protein phosphatase</keyword>
<dbReference type="InterPro" id="IPR050438">
    <property type="entry name" value="LMW_PTPase"/>
</dbReference>
<dbReference type="Proteomes" id="UP000283509">
    <property type="component" value="Unassembled WGS sequence"/>
</dbReference>
<sequence>MASGAEAKKVLFICLGNICRSPTAEAVLNHVLKQRGLEGWEVDSGAIGSWHVGLGPDRRAVNVMKRHNIPMDHKARQLTKEDFNHYDYIFGMDHENISDIKARAPKTYTAKIELFGSYDPKKELIIRDPYYDDDDKGFEKCYEQCLRCSEGFLDSLK</sequence>
<dbReference type="GO" id="GO:0004726">
    <property type="term" value="F:non-membrane spanning protein tyrosine phosphatase activity"/>
    <property type="evidence" value="ECO:0007669"/>
    <property type="project" value="InterPro"/>
</dbReference>
<dbReference type="PRINTS" id="PR00719">
    <property type="entry name" value="LMWPTPASE"/>
</dbReference>
<comment type="similarity">
    <text evidence="2 7">Belongs to the low molecular weight phosphotyrosine protein phosphatase family.</text>
</comment>
<feature type="active site" evidence="6">
    <location>
        <position position="20"/>
    </location>
</feature>
<dbReference type="CDD" id="cd16343">
    <property type="entry name" value="LMWPTP"/>
    <property type="match status" value="1"/>
</dbReference>
<dbReference type="PRINTS" id="PR00720">
    <property type="entry name" value="MAMMALPTPASE"/>
</dbReference>
<evidence type="ECO:0000256" key="6">
    <source>
        <dbReference type="PIRSR" id="PIRSR617867-1"/>
    </source>
</evidence>
<keyword evidence="3 7" id="KW-0963">Cytoplasm</keyword>
<dbReference type="STRING" id="6689.A0A3R7LWP6"/>
<evidence type="ECO:0000256" key="7">
    <source>
        <dbReference type="RuleBase" id="RU368115"/>
    </source>
</evidence>
<feature type="active site" description="Nucleophile" evidence="6">
    <location>
        <position position="14"/>
    </location>
</feature>
<comment type="caution">
    <text evidence="9">The sequence shown here is derived from an EMBL/GenBank/DDBJ whole genome shotgun (WGS) entry which is preliminary data.</text>
</comment>
<comment type="subcellular location">
    <subcellularLocation>
        <location evidence="1 7">Cytoplasm</location>
    </subcellularLocation>
</comment>
<keyword evidence="4 7" id="KW-0378">Hydrolase</keyword>
<dbReference type="FunFam" id="3.40.50.2300:FF:000105">
    <property type="entry name" value="Low molecular weight phosphotyrosine protein"/>
    <property type="match status" value="1"/>
</dbReference>
<comment type="function">
    <text evidence="7">Acts on tyrosine phosphorylated proteins, low-MW aryl phosphates and natural and synthetic acyl phosphates.</text>
</comment>
<feature type="active site" description="Proton donor" evidence="6">
    <location>
        <position position="128"/>
    </location>
</feature>
<accession>A0A3R7LWP6</accession>
<dbReference type="OrthoDB" id="3388at2759"/>
<dbReference type="SMART" id="SM00226">
    <property type="entry name" value="LMWPc"/>
    <property type="match status" value="1"/>
</dbReference>
<organism evidence="9 10">
    <name type="scientific">Penaeus vannamei</name>
    <name type="common">Whiteleg shrimp</name>
    <name type="synonym">Litopenaeus vannamei</name>
    <dbReference type="NCBI Taxonomy" id="6689"/>
    <lineage>
        <taxon>Eukaryota</taxon>
        <taxon>Metazoa</taxon>
        <taxon>Ecdysozoa</taxon>
        <taxon>Arthropoda</taxon>
        <taxon>Crustacea</taxon>
        <taxon>Multicrustacea</taxon>
        <taxon>Malacostraca</taxon>
        <taxon>Eumalacostraca</taxon>
        <taxon>Eucarida</taxon>
        <taxon>Decapoda</taxon>
        <taxon>Dendrobranchiata</taxon>
        <taxon>Penaeoidea</taxon>
        <taxon>Penaeidae</taxon>
        <taxon>Penaeus</taxon>
    </lineage>
</organism>
<dbReference type="GO" id="GO:0003993">
    <property type="term" value="F:acid phosphatase activity"/>
    <property type="evidence" value="ECO:0007669"/>
    <property type="project" value="UniProtKB-UniRule"/>
</dbReference>
<evidence type="ECO:0000256" key="5">
    <source>
        <dbReference type="ARBA" id="ARBA00022912"/>
    </source>
</evidence>
<dbReference type="GO" id="GO:0005737">
    <property type="term" value="C:cytoplasm"/>
    <property type="evidence" value="ECO:0007669"/>
    <property type="project" value="UniProtKB-SubCell"/>
</dbReference>
<dbReference type="AlphaFoldDB" id="A0A3R7LWP6"/>
<dbReference type="InterPro" id="IPR017867">
    <property type="entry name" value="Tyr_phospatase_low_mol_wt"/>
</dbReference>
<comment type="catalytic activity">
    <reaction evidence="7">
        <text>a phosphate monoester + H2O = an alcohol + phosphate</text>
        <dbReference type="Rhea" id="RHEA:15017"/>
        <dbReference type="ChEBI" id="CHEBI:15377"/>
        <dbReference type="ChEBI" id="CHEBI:30879"/>
        <dbReference type="ChEBI" id="CHEBI:43474"/>
        <dbReference type="ChEBI" id="CHEBI:67140"/>
        <dbReference type="EC" id="3.1.3.2"/>
    </reaction>
</comment>
<comment type="catalytic activity">
    <reaction evidence="7">
        <text>O-phospho-L-tyrosyl-[protein] + H2O = L-tyrosyl-[protein] + phosphate</text>
        <dbReference type="Rhea" id="RHEA:10684"/>
        <dbReference type="Rhea" id="RHEA-COMP:10136"/>
        <dbReference type="Rhea" id="RHEA-COMP:20101"/>
        <dbReference type="ChEBI" id="CHEBI:15377"/>
        <dbReference type="ChEBI" id="CHEBI:43474"/>
        <dbReference type="ChEBI" id="CHEBI:46858"/>
        <dbReference type="ChEBI" id="CHEBI:61978"/>
        <dbReference type="EC" id="3.1.3.48"/>
    </reaction>
</comment>
<evidence type="ECO:0000313" key="10">
    <source>
        <dbReference type="Proteomes" id="UP000283509"/>
    </source>
</evidence>
<feature type="domain" description="Phosphotyrosine protein phosphatase I" evidence="8">
    <location>
        <begin position="8"/>
        <end position="155"/>
    </location>
</feature>
<evidence type="ECO:0000256" key="3">
    <source>
        <dbReference type="ARBA" id="ARBA00022490"/>
    </source>
</evidence>
<evidence type="ECO:0000313" key="9">
    <source>
        <dbReference type="EMBL" id="ROT66518.1"/>
    </source>
</evidence>
<dbReference type="EC" id="3.1.3.2" evidence="7"/>
<protein>
    <recommendedName>
        <fullName evidence="7">Low molecular weight phosphotyrosine protein phosphatase</fullName>
        <shortName evidence="7">LMW-PTP</shortName>
        <shortName evidence="7">LMW-PTPase</shortName>
        <ecNumber evidence="7">3.1.3.2</ecNumber>
        <ecNumber evidence="7">3.1.3.48</ecNumber>
    </recommendedName>
    <alternativeName>
        <fullName evidence="7">Low molecular weight cytosolic acid phosphatase</fullName>
    </alternativeName>
</protein>
<proteinExistence type="inferred from homology"/>
<dbReference type="SUPFAM" id="SSF52788">
    <property type="entry name" value="Phosphotyrosine protein phosphatases I"/>
    <property type="match status" value="1"/>
</dbReference>
<dbReference type="InterPro" id="IPR023485">
    <property type="entry name" value="Ptyr_pPase"/>
</dbReference>
<gene>
    <name evidence="9" type="ORF">C7M84_015444</name>
</gene>
<reference evidence="9 10" key="1">
    <citation type="submission" date="2018-04" db="EMBL/GenBank/DDBJ databases">
        <authorList>
            <person name="Zhang X."/>
            <person name="Yuan J."/>
            <person name="Li F."/>
            <person name="Xiang J."/>
        </authorList>
    </citation>
    <scope>NUCLEOTIDE SEQUENCE [LARGE SCALE GENOMIC DNA]</scope>
    <source>
        <tissue evidence="9">Muscle</tissue>
    </source>
</reference>
<dbReference type="PANTHER" id="PTHR11717:SF7">
    <property type="entry name" value="LOW MOLECULAR WEIGHT PHOSPHOTYROSINE PROTEIN PHOSPHATASE"/>
    <property type="match status" value="1"/>
</dbReference>
<name>A0A3R7LWP6_PENVA</name>
<dbReference type="EC" id="3.1.3.48" evidence="7"/>
<dbReference type="PANTHER" id="PTHR11717">
    <property type="entry name" value="LOW MOLECULAR WEIGHT PROTEIN TYROSINE PHOSPHATASE"/>
    <property type="match status" value="1"/>
</dbReference>
<reference evidence="9 10" key="2">
    <citation type="submission" date="2019-01" db="EMBL/GenBank/DDBJ databases">
        <title>The decoding of complex shrimp genome reveals the adaptation for benthos swimmer, frequently molting mechanism and breeding impact on genome.</title>
        <authorList>
            <person name="Sun Y."/>
            <person name="Gao Y."/>
            <person name="Yu Y."/>
        </authorList>
    </citation>
    <scope>NUCLEOTIDE SEQUENCE [LARGE SCALE GENOMIC DNA]</scope>
    <source>
        <tissue evidence="9">Muscle</tissue>
    </source>
</reference>